<dbReference type="GO" id="GO:0005886">
    <property type="term" value="C:plasma membrane"/>
    <property type="evidence" value="ECO:0007669"/>
    <property type="project" value="UniProtKB-SubCell"/>
</dbReference>
<feature type="transmembrane region" description="Helical" evidence="6">
    <location>
        <begin position="112"/>
        <end position="134"/>
    </location>
</feature>
<keyword evidence="3 6" id="KW-0812">Transmembrane</keyword>
<gene>
    <name evidence="8" type="ORF">BTJ39_05070</name>
</gene>
<feature type="transmembrane region" description="Helical" evidence="6">
    <location>
        <begin position="78"/>
        <end position="100"/>
    </location>
</feature>
<keyword evidence="2" id="KW-1003">Cell membrane</keyword>
<feature type="transmembrane region" description="Helical" evidence="6">
    <location>
        <begin position="146"/>
        <end position="167"/>
    </location>
</feature>
<dbReference type="EMBL" id="MRUL01000002">
    <property type="protein sequence ID" value="OON41336.1"/>
    <property type="molecule type" value="Genomic_DNA"/>
</dbReference>
<keyword evidence="5 6" id="KW-0472">Membrane</keyword>
<feature type="transmembrane region" description="Helical" evidence="6">
    <location>
        <begin position="187"/>
        <end position="206"/>
    </location>
</feature>
<sequence length="415" mass="47155">MVRFTLRWLAFCLCWSGLALLSLEYRDPWSFSTTTWLPACILFATLLLTSIRQWPLWVVSAMLMHTLCGFYIGRPLSLAALFAFFDGLSVPLCAMAFILLDRIWSERESNRPLFFSLVEAIVLIVITFSVGSLLTLCLKLNRYDVVSFHFVSWSLALLTGCLAFWPLTWSLRKRPLTRWRKVRRRDIALLLSNIVLMLLLFCQPANGPKAIFSGFNPTYLLLSSMLLSSLLLNARILGVLLIVHYIVGIKATLAGLGPFVRLQETASSAIWGIWDVQWYIAFTSLLAFTLFRFAESDRLHKKKQNSRQVLEMALSSAASHITFRLIMPQKRLAWSAPSHLFFANDYRVATLALLEACSEPPFTEQFERWQQGDQKALFRQQVTVFKGDESVPCLLVITPELPDKTMLGGLAVLAK</sequence>
<dbReference type="Pfam" id="PF05231">
    <property type="entry name" value="MASE1"/>
    <property type="match status" value="1"/>
</dbReference>
<feature type="domain" description="MASE1" evidence="7">
    <location>
        <begin position="29"/>
        <end position="289"/>
    </location>
</feature>
<protein>
    <recommendedName>
        <fullName evidence="7">MASE1 domain-containing protein</fullName>
    </recommendedName>
</protein>
<evidence type="ECO:0000313" key="9">
    <source>
        <dbReference type="Proteomes" id="UP000190667"/>
    </source>
</evidence>
<reference evidence="8 9" key="1">
    <citation type="submission" date="2016-12" db="EMBL/GenBank/DDBJ databases">
        <title>Izhakiella australiana sp. nov. of genus Izhakiella isolated from Australian desert.</title>
        <authorList>
            <person name="Ji M."/>
        </authorList>
    </citation>
    <scope>NUCLEOTIDE SEQUENCE [LARGE SCALE GENOMIC DNA]</scope>
    <source>
        <strain evidence="8 9">D4N98</strain>
    </source>
</reference>
<comment type="subcellular location">
    <subcellularLocation>
        <location evidence="1">Cell membrane</location>
        <topology evidence="1">Multi-pass membrane protein</topology>
    </subcellularLocation>
</comment>
<dbReference type="STRING" id="1926881.BTJ39_05070"/>
<comment type="caution">
    <text evidence="8">The sequence shown here is derived from an EMBL/GenBank/DDBJ whole genome shotgun (WGS) entry which is preliminary data.</text>
</comment>
<dbReference type="InterPro" id="IPR007895">
    <property type="entry name" value="MASE1"/>
</dbReference>
<evidence type="ECO:0000256" key="1">
    <source>
        <dbReference type="ARBA" id="ARBA00004651"/>
    </source>
</evidence>
<feature type="transmembrane region" description="Helical" evidence="6">
    <location>
        <begin position="239"/>
        <end position="256"/>
    </location>
</feature>
<dbReference type="AlphaFoldDB" id="A0A1S8YR99"/>
<proteinExistence type="predicted"/>
<evidence type="ECO:0000256" key="2">
    <source>
        <dbReference type="ARBA" id="ARBA00022475"/>
    </source>
</evidence>
<feature type="transmembrane region" description="Helical" evidence="6">
    <location>
        <begin position="212"/>
        <end position="232"/>
    </location>
</feature>
<accession>A0A1S8YR99</accession>
<keyword evidence="4 6" id="KW-1133">Transmembrane helix</keyword>
<feature type="transmembrane region" description="Helical" evidence="6">
    <location>
        <begin position="276"/>
        <end position="294"/>
    </location>
</feature>
<dbReference type="RefSeq" id="WP_078001587.1">
    <property type="nucleotide sequence ID" value="NZ_MRUL01000002.1"/>
</dbReference>
<keyword evidence="9" id="KW-1185">Reference proteome</keyword>
<evidence type="ECO:0000313" key="8">
    <source>
        <dbReference type="EMBL" id="OON41336.1"/>
    </source>
</evidence>
<evidence type="ECO:0000256" key="4">
    <source>
        <dbReference type="ARBA" id="ARBA00022989"/>
    </source>
</evidence>
<feature type="transmembrane region" description="Helical" evidence="6">
    <location>
        <begin position="29"/>
        <end position="47"/>
    </location>
</feature>
<evidence type="ECO:0000259" key="7">
    <source>
        <dbReference type="Pfam" id="PF05231"/>
    </source>
</evidence>
<name>A0A1S8YR99_9GAMM</name>
<evidence type="ECO:0000256" key="3">
    <source>
        <dbReference type="ARBA" id="ARBA00022692"/>
    </source>
</evidence>
<dbReference type="Proteomes" id="UP000190667">
    <property type="component" value="Unassembled WGS sequence"/>
</dbReference>
<evidence type="ECO:0000256" key="6">
    <source>
        <dbReference type="SAM" id="Phobius"/>
    </source>
</evidence>
<dbReference type="OrthoDB" id="6504017at2"/>
<organism evidence="8 9">
    <name type="scientific">Izhakiella australiensis</name>
    <dbReference type="NCBI Taxonomy" id="1926881"/>
    <lineage>
        <taxon>Bacteria</taxon>
        <taxon>Pseudomonadati</taxon>
        <taxon>Pseudomonadota</taxon>
        <taxon>Gammaproteobacteria</taxon>
        <taxon>Enterobacterales</taxon>
        <taxon>Erwiniaceae</taxon>
        <taxon>Izhakiella</taxon>
    </lineage>
</organism>
<evidence type="ECO:0000256" key="5">
    <source>
        <dbReference type="ARBA" id="ARBA00023136"/>
    </source>
</evidence>